<dbReference type="PANTHER" id="PTHR42760">
    <property type="entry name" value="SHORT-CHAIN DEHYDROGENASES/REDUCTASES FAMILY MEMBER"/>
    <property type="match status" value="1"/>
</dbReference>
<dbReference type="EMBL" id="JAHBCL010000002">
    <property type="protein sequence ID" value="MBS7525300.1"/>
    <property type="molecule type" value="Genomic_DNA"/>
</dbReference>
<dbReference type="Gene3D" id="3.40.50.720">
    <property type="entry name" value="NAD(P)-binding Rossmann-like Domain"/>
    <property type="match status" value="1"/>
</dbReference>
<comment type="similarity">
    <text evidence="1">Belongs to the short-chain dehydrogenases/reductases (SDR) family.</text>
</comment>
<evidence type="ECO:0000313" key="2">
    <source>
        <dbReference type="EMBL" id="MBS7525300.1"/>
    </source>
</evidence>
<reference evidence="2 3" key="1">
    <citation type="submission" date="2021-05" db="EMBL/GenBank/DDBJ databases">
        <title>Fusibacter ferrireducens sp. nov., an anaerobic, sulfur- and Fe-reducing bacterium isolated from the mangrove sediment.</title>
        <authorList>
            <person name="Qiu D."/>
        </authorList>
    </citation>
    <scope>NUCLEOTIDE SEQUENCE [LARGE SCALE GENOMIC DNA]</scope>
    <source>
        <strain evidence="2 3">DSM 12116</strain>
    </source>
</reference>
<dbReference type="CDD" id="cd05233">
    <property type="entry name" value="SDR_c"/>
    <property type="match status" value="1"/>
</dbReference>
<name>A0ABS5PJJ2_9FIRM</name>
<dbReference type="Proteomes" id="UP000746471">
    <property type="component" value="Unassembled WGS sequence"/>
</dbReference>
<protein>
    <submittedName>
        <fullName evidence="2">SDR family oxidoreductase</fullName>
    </submittedName>
</protein>
<dbReference type="SUPFAM" id="SSF51735">
    <property type="entry name" value="NAD(P)-binding Rossmann-fold domains"/>
    <property type="match status" value="1"/>
</dbReference>
<dbReference type="PRINTS" id="PR00081">
    <property type="entry name" value="GDHRDH"/>
</dbReference>
<proteinExistence type="inferred from homology"/>
<evidence type="ECO:0000313" key="3">
    <source>
        <dbReference type="Proteomes" id="UP000746471"/>
    </source>
</evidence>
<dbReference type="Pfam" id="PF13561">
    <property type="entry name" value="adh_short_C2"/>
    <property type="match status" value="1"/>
</dbReference>
<sequence>MKKQNSVQVITGGAGGMGLEICKRIANRGHLFVVDINQESLDRAKRLLMSEGIEEATYIQCDISDRAEVEALAAAVEKAGTLGSCIHTAAYAPVQETGKRILEVDAIGTINMIDVFFDLMVKDASMITVASIAGHALPVNDAIKNIFSNAHAPDFFDNMMACCKSDDPRMEAAKAYCFSKAFNMHYTKQCTKRFAGKGARILTVSAGIFTTPMGLADMPGGARVLNDLPVGRWGYPDEIAAVIEFLSSDEASYITGTDILVDGGYRASQDTTQLEHML</sequence>
<accession>A0ABS5PJJ2</accession>
<organism evidence="2 3">
    <name type="scientific">Fusibacter paucivorans</name>
    <dbReference type="NCBI Taxonomy" id="76009"/>
    <lineage>
        <taxon>Bacteria</taxon>
        <taxon>Bacillati</taxon>
        <taxon>Bacillota</taxon>
        <taxon>Clostridia</taxon>
        <taxon>Eubacteriales</taxon>
        <taxon>Eubacteriales Family XII. Incertae Sedis</taxon>
        <taxon>Fusibacter</taxon>
    </lineage>
</organism>
<comment type="caution">
    <text evidence="2">The sequence shown here is derived from an EMBL/GenBank/DDBJ whole genome shotgun (WGS) entry which is preliminary data.</text>
</comment>
<dbReference type="InterPro" id="IPR002347">
    <property type="entry name" value="SDR_fam"/>
</dbReference>
<gene>
    <name evidence="2" type="ORF">KHM83_01270</name>
</gene>
<keyword evidence="3" id="KW-1185">Reference proteome</keyword>
<dbReference type="Pfam" id="PF00106">
    <property type="entry name" value="adh_short"/>
    <property type="match status" value="1"/>
</dbReference>
<dbReference type="InterPro" id="IPR036291">
    <property type="entry name" value="NAD(P)-bd_dom_sf"/>
</dbReference>
<evidence type="ECO:0000256" key="1">
    <source>
        <dbReference type="ARBA" id="ARBA00006484"/>
    </source>
</evidence>
<dbReference type="PANTHER" id="PTHR42760:SF123">
    <property type="entry name" value="OXIDOREDUCTASE"/>
    <property type="match status" value="1"/>
</dbReference>
<dbReference type="RefSeq" id="WP_213235090.1">
    <property type="nucleotide sequence ID" value="NZ_JAHBCL010000002.1"/>
</dbReference>